<dbReference type="PROSITE" id="PS50110">
    <property type="entry name" value="RESPONSE_REGULATORY"/>
    <property type="match status" value="1"/>
</dbReference>
<dbReference type="CDD" id="cd00156">
    <property type="entry name" value="REC"/>
    <property type="match status" value="1"/>
</dbReference>
<gene>
    <name evidence="5" type="ORF">DP107_13115</name>
</gene>
<dbReference type="Proteomes" id="UP000319894">
    <property type="component" value="Unassembled WGS sequence"/>
</dbReference>
<evidence type="ECO:0000259" key="4">
    <source>
        <dbReference type="PROSITE" id="PS50110"/>
    </source>
</evidence>
<dbReference type="EMBL" id="QMDX01000009">
    <property type="protein sequence ID" value="TSD09931.1"/>
    <property type="molecule type" value="Genomic_DNA"/>
</dbReference>
<comment type="caution">
    <text evidence="5">The sequence shown here is derived from an EMBL/GenBank/DDBJ whole genome shotgun (WGS) entry which is preliminary data.</text>
</comment>
<reference evidence="5 6" key="1">
    <citation type="submission" date="2018-06" db="EMBL/GenBank/DDBJ databases">
        <title>Natronomonas sp. F16-60 a new haloarchaeon isolated from a solar saltern of Isla Cristina, Huelva, Spain.</title>
        <authorList>
            <person name="Duran-Viseras A."/>
            <person name="Sanchez-Porro C."/>
            <person name="Ventosa A."/>
        </authorList>
    </citation>
    <scope>NUCLEOTIDE SEQUENCE [LARGE SCALE GENOMIC DNA]</scope>
    <source>
        <strain evidence="5 6">F16-60</strain>
    </source>
</reference>
<dbReference type="InterPro" id="IPR011006">
    <property type="entry name" value="CheY-like_superfamily"/>
</dbReference>
<evidence type="ECO:0000313" key="6">
    <source>
        <dbReference type="Proteomes" id="UP000319894"/>
    </source>
</evidence>
<name>A0A554MXT0_9EURY</name>
<feature type="compositionally biased region" description="Basic residues" evidence="3">
    <location>
        <begin position="150"/>
        <end position="163"/>
    </location>
</feature>
<feature type="region of interest" description="Disordered" evidence="3">
    <location>
        <begin position="135"/>
        <end position="163"/>
    </location>
</feature>
<organism evidence="5 6">
    <name type="scientific">Haloglomus irregulare</name>
    <dbReference type="NCBI Taxonomy" id="2234134"/>
    <lineage>
        <taxon>Archaea</taxon>
        <taxon>Methanobacteriati</taxon>
        <taxon>Methanobacteriota</taxon>
        <taxon>Stenosarchaea group</taxon>
        <taxon>Halobacteria</taxon>
        <taxon>Halobacteriales</taxon>
        <taxon>Natronomonadaceae</taxon>
        <taxon>Haloglomus</taxon>
    </lineage>
</organism>
<evidence type="ECO:0000313" key="5">
    <source>
        <dbReference type="EMBL" id="TSD09931.1"/>
    </source>
</evidence>
<feature type="compositionally biased region" description="Low complexity" evidence="3">
    <location>
        <begin position="135"/>
        <end position="149"/>
    </location>
</feature>
<dbReference type="AlphaFoldDB" id="A0A554MXT0"/>
<dbReference type="Pfam" id="PF00072">
    <property type="entry name" value="Response_reg"/>
    <property type="match status" value="1"/>
</dbReference>
<evidence type="ECO:0000256" key="3">
    <source>
        <dbReference type="SAM" id="MobiDB-lite"/>
    </source>
</evidence>
<accession>A0A554MXT0</accession>
<keyword evidence="1 2" id="KW-0597">Phosphoprotein</keyword>
<dbReference type="OrthoDB" id="8127at2157"/>
<dbReference type="Gene3D" id="3.40.50.2300">
    <property type="match status" value="1"/>
</dbReference>
<dbReference type="InterPro" id="IPR050595">
    <property type="entry name" value="Bact_response_regulator"/>
</dbReference>
<protein>
    <recommendedName>
        <fullName evidence="4">Response regulatory domain-containing protein</fullName>
    </recommendedName>
</protein>
<dbReference type="SMART" id="SM00448">
    <property type="entry name" value="REC"/>
    <property type="match status" value="1"/>
</dbReference>
<dbReference type="PANTHER" id="PTHR44591:SF3">
    <property type="entry name" value="RESPONSE REGULATORY DOMAIN-CONTAINING PROTEIN"/>
    <property type="match status" value="1"/>
</dbReference>
<evidence type="ECO:0000256" key="2">
    <source>
        <dbReference type="PROSITE-ProRule" id="PRU00169"/>
    </source>
</evidence>
<feature type="modified residue" description="4-aspartylphosphate" evidence="2">
    <location>
        <position position="57"/>
    </location>
</feature>
<dbReference type="InterPro" id="IPR001789">
    <property type="entry name" value="Sig_transdc_resp-reg_receiver"/>
</dbReference>
<sequence>MTESVRLLHVEDDPEFAELTAQLLQREDSRLSVETAASVEAGLDRPAEKSFDCIVSDYEMPGRNGLEFLEAVSERNSDVPFILYTGKGNETVASDAISAGVTDYLQKEGGADQYTILANRITNAVSQKMASTIASSAPSVSSRIVVSPHSAHHTRRRTHPSRS</sequence>
<dbReference type="InParanoid" id="A0A554MXT0"/>
<dbReference type="PANTHER" id="PTHR44591">
    <property type="entry name" value="STRESS RESPONSE REGULATOR PROTEIN 1"/>
    <property type="match status" value="1"/>
</dbReference>
<keyword evidence="6" id="KW-1185">Reference proteome</keyword>
<proteinExistence type="predicted"/>
<evidence type="ECO:0000256" key="1">
    <source>
        <dbReference type="ARBA" id="ARBA00022553"/>
    </source>
</evidence>
<dbReference type="GO" id="GO:0000160">
    <property type="term" value="P:phosphorelay signal transduction system"/>
    <property type="evidence" value="ECO:0007669"/>
    <property type="project" value="InterPro"/>
</dbReference>
<dbReference type="SUPFAM" id="SSF52172">
    <property type="entry name" value="CheY-like"/>
    <property type="match status" value="1"/>
</dbReference>
<feature type="domain" description="Response regulatory" evidence="4">
    <location>
        <begin position="6"/>
        <end position="122"/>
    </location>
</feature>